<dbReference type="Proteomes" id="UP000005143">
    <property type="component" value="Unassembled WGS sequence"/>
</dbReference>
<feature type="compositionally biased region" description="Polar residues" evidence="1">
    <location>
        <begin position="29"/>
        <end position="41"/>
    </location>
</feature>
<dbReference type="EMBL" id="AGUD01000307">
    <property type="protein sequence ID" value="EHN08984.1"/>
    <property type="molecule type" value="Genomic_DNA"/>
</dbReference>
<reference evidence="2 3" key="1">
    <citation type="journal article" date="2013" name="Biodegradation">
        <title>Quantitative proteomic analysis of ibuprofen-degrading Patulibacter sp. strain I11.</title>
        <authorList>
            <person name="Almeida B."/>
            <person name="Kjeldal H."/>
            <person name="Lolas I."/>
            <person name="Knudsen A.D."/>
            <person name="Carvalho G."/>
            <person name="Nielsen K.L."/>
            <person name="Barreto Crespo M.T."/>
            <person name="Stensballe A."/>
            <person name="Nielsen J.L."/>
        </authorList>
    </citation>
    <scope>NUCLEOTIDE SEQUENCE [LARGE SCALE GENOMIC DNA]</scope>
    <source>
        <strain evidence="2 3">I11</strain>
    </source>
</reference>
<feature type="compositionally biased region" description="Low complexity" evidence="1">
    <location>
        <begin position="99"/>
        <end position="148"/>
    </location>
</feature>
<proteinExistence type="predicted"/>
<feature type="compositionally biased region" description="Low complexity" evidence="1">
    <location>
        <begin position="54"/>
        <end position="64"/>
    </location>
</feature>
<feature type="compositionally biased region" description="Low complexity" evidence="1">
    <location>
        <begin position="11"/>
        <end position="21"/>
    </location>
</feature>
<feature type="region of interest" description="Disordered" evidence="1">
    <location>
        <begin position="11"/>
        <end position="41"/>
    </location>
</feature>
<comment type="caution">
    <text evidence="2">The sequence shown here is derived from an EMBL/GenBank/DDBJ whole genome shotgun (WGS) entry which is preliminary data.</text>
</comment>
<organism evidence="2 3">
    <name type="scientific">Patulibacter medicamentivorans</name>
    <dbReference type="NCBI Taxonomy" id="1097667"/>
    <lineage>
        <taxon>Bacteria</taxon>
        <taxon>Bacillati</taxon>
        <taxon>Actinomycetota</taxon>
        <taxon>Thermoleophilia</taxon>
        <taxon>Solirubrobacterales</taxon>
        <taxon>Patulibacteraceae</taxon>
        <taxon>Patulibacter</taxon>
    </lineage>
</organism>
<feature type="compositionally biased region" description="Polar residues" evidence="1">
    <location>
        <begin position="70"/>
        <end position="80"/>
    </location>
</feature>
<dbReference type="AlphaFoldDB" id="H0EBH2"/>
<evidence type="ECO:0000313" key="3">
    <source>
        <dbReference type="Proteomes" id="UP000005143"/>
    </source>
</evidence>
<protein>
    <submittedName>
        <fullName evidence="2">Uncharacterized protein</fullName>
    </submittedName>
</protein>
<keyword evidence="3" id="KW-1185">Reference proteome</keyword>
<accession>H0EBH2</accession>
<sequence>MTQCLNLAIRSTTTGSSDGSGPAAWARSSWPSTRPSAVASRSSCCRWSWPAIRRSASGSSARRGWPPGSITPTWSPSTTRAAGRPASGWRCATSPARTCASGCGAPAAGSRPRSPCRSSSRSPRPSTTPTRTGSSIATSSPPTSCSRTRPPPSRALRGLRSPRPAGCCWPTSA</sequence>
<evidence type="ECO:0000256" key="1">
    <source>
        <dbReference type="SAM" id="MobiDB-lite"/>
    </source>
</evidence>
<evidence type="ECO:0000313" key="2">
    <source>
        <dbReference type="EMBL" id="EHN08984.1"/>
    </source>
</evidence>
<name>H0EBH2_9ACTN</name>
<feature type="region of interest" description="Disordered" evidence="1">
    <location>
        <begin position="54"/>
        <end position="173"/>
    </location>
</feature>
<gene>
    <name evidence="2" type="ORF">PAI11_42010</name>
</gene>